<dbReference type="EMBL" id="UYRU01050152">
    <property type="protein sequence ID" value="VDN10860.1"/>
    <property type="molecule type" value="Genomic_DNA"/>
</dbReference>
<dbReference type="OrthoDB" id="10397452at2759"/>
<protein>
    <recommendedName>
        <fullName evidence="3">F-box domain-containing protein</fullName>
    </recommendedName>
</protein>
<accession>A0A3P7LBS3</accession>
<name>A0A3P7LBS3_DIBLA</name>
<organism evidence="1 2">
    <name type="scientific">Dibothriocephalus latus</name>
    <name type="common">Fish tapeworm</name>
    <name type="synonym">Diphyllobothrium latum</name>
    <dbReference type="NCBI Taxonomy" id="60516"/>
    <lineage>
        <taxon>Eukaryota</taxon>
        <taxon>Metazoa</taxon>
        <taxon>Spiralia</taxon>
        <taxon>Lophotrochozoa</taxon>
        <taxon>Platyhelminthes</taxon>
        <taxon>Cestoda</taxon>
        <taxon>Eucestoda</taxon>
        <taxon>Diphyllobothriidea</taxon>
        <taxon>Diphyllobothriidae</taxon>
        <taxon>Dibothriocephalus</taxon>
    </lineage>
</organism>
<evidence type="ECO:0008006" key="3">
    <source>
        <dbReference type="Google" id="ProtNLM"/>
    </source>
</evidence>
<reference evidence="1 2" key="1">
    <citation type="submission" date="2018-11" db="EMBL/GenBank/DDBJ databases">
        <authorList>
            <consortium name="Pathogen Informatics"/>
        </authorList>
    </citation>
    <scope>NUCLEOTIDE SEQUENCE [LARGE SCALE GENOMIC DNA]</scope>
</reference>
<evidence type="ECO:0000313" key="1">
    <source>
        <dbReference type="EMBL" id="VDN10860.1"/>
    </source>
</evidence>
<evidence type="ECO:0000313" key="2">
    <source>
        <dbReference type="Proteomes" id="UP000281553"/>
    </source>
</evidence>
<dbReference type="Proteomes" id="UP000281553">
    <property type="component" value="Unassembled WGS sequence"/>
</dbReference>
<keyword evidence="2" id="KW-1185">Reference proteome</keyword>
<gene>
    <name evidence="1" type="ORF">DILT_LOCUS6691</name>
</gene>
<dbReference type="AlphaFoldDB" id="A0A3P7LBS3"/>
<dbReference type="Gene3D" id="3.80.10.10">
    <property type="entry name" value="Ribonuclease Inhibitor"/>
    <property type="match status" value="1"/>
</dbReference>
<sequence length="415" mass="46243">MPDLVMRKLSALISFTDWMQACQVLRAWRSYPPQTLTLSDSDIWYRLPAKVRVPTDYRLLSIDTESGGPIGPFGACPVLLRAIPNLGLSLHYVTSVDLRSQCSSFLQILQLLSRDWPSLSSLSVRIAQSSNISFGGFCPPKATVFTVVLPKLAHVILCIMDVGSLYDPGFGSFFALIGSVTHLVLDTRHVPFVTQSLIEPPTALPRVIHLSIPPQNPLVGEQDLPRFFPNLLKITWLAFREDVTLSLSSDACLLEFCRLFPRLQCLSLAPLRDFGTTFFTASTLYPCLQRLYLVQSRSIPHDVSHRHISSRNMSLLFRSVPLKVFVYCTQFIDWATEDFQTILSNGQCLSHAFTEAESVKAIVASSGQCPLLGFVQPINEGYSVDLPPALATSVHGPVQFHQRMDKECETERKAA</sequence>
<proteinExistence type="predicted"/>
<dbReference type="InterPro" id="IPR032675">
    <property type="entry name" value="LRR_dom_sf"/>
</dbReference>